<name>A0A7V3RDJ3_9BACT</name>
<gene>
    <name evidence="1" type="ORF">ENX73_01125</name>
</gene>
<dbReference type="EMBL" id="DTPE01000049">
    <property type="protein sequence ID" value="HGE74713.1"/>
    <property type="molecule type" value="Genomic_DNA"/>
</dbReference>
<proteinExistence type="predicted"/>
<evidence type="ECO:0000313" key="1">
    <source>
        <dbReference type="EMBL" id="HGE74713.1"/>
    </source>
</evidence>
<sequence length="183" mass="20784">MLKIYMGSILASTEFTKFDLGITSDTTLSLIGRWLRVKENGAIFDDSGFTIAQRPWRVPVTIDEVIFDTPVIRIGILYDRELRMIKLLKALKEYNVDLIVGYLKSENYNPYELIASGWGCAQTIGSPVVIVNFTPETLCYSLFFKMDETNDGIVSLSEKYTMVSIPVEKKEITGNKKEQYKGK</sequence>
<dbReference type="AlphaFoldDB" id="A0A7V3RDJ3"/>
<protein>
    <submittedName>
        <fullName evidence="1">Uncharacterized protein</fullName>
    </submittedName>
</protein>
<reference evidence="1" key="1">
    <citation type="journal article" date="2020" name="mSystems">
        <title>Genome- and Community-Level Interaction Insights into Carbon Utilization and Element Cycling Functions of Hydrothermarchaeota in Hydrothermal Sediment.</title>
        <authorList>
            <person name="Zhou Z."/>
            <person name="Liu Y."/>
            <person name="Xu W."/>
            <person name="Pan J."/>
            <person name="Luo Z.H."/>
            <person name="Li M."/>
        </authorList>
    </citation>
    <scope>NUCLEOTIDE SEQUENCE [LARGE SCALE GENOMIC DNA]</scope>
    <source>
        <strain evidence="1">SpSt-966</strain>
    </source>
</reference>
<accession>A0A7V3RDJ3</accession>
<organism evidence="1">
    <name type="scientific">Mesoaciditoga lauensis</name>
    <dbReference type="NCBI Taxonomy" id="1495039"/>
    <lineage>
        <taxon>Bacteria</taxon>
        <taxon>Thermotogati</taxon>
        <taxon>Thermotogota</taxon>
        <taxon>Thermotogae</taxon>
        <taxon>Mesoaciditogales</taxon>
        <taxon>Mesoaciditogaceae</taxon>
        <taxon>Mesoaciditoga</taxon>
    </lineage>
</organism>
<comment type="caution">
    <text evidence="1">The sequence shown here is derived from an EMBL/GenBank/DDBJ whole genome shotgun (WGS) entry which is preliminary data.</text>
</comment>